<keyword evidence="4" id="KW-0472">Membrane</keyword>
<keyword evidence="2" id="KW-0813">Transport</keyword>
<dbReference type="GO" id="GO:0015031">
    <property type="term" value="P:protein transport"/>
    <property type="evidence" value="ECO:0007669"/>
    <property type="project" value="UniProtKB-KW"/>
</dbReference>
<dbReference type="FunFam" id="3.30.450.60:FF:000002">
    <property type="entry name" value="AP-2 complex subunit mu, putative"/>
    <property type="match status" value="1"/>
</dbReference>
<evidence type="ECO:0000313" key="7">
    <source>
        <dbReference type="Proteomes" id="UP000030693"/>
    </source>
</evidence>
<evidence type="ECO:0000256" key="3">
    <source>
        <dbReference type="ARBA" id="ARBA00022927"/>
    </source>
</evidence>
<evidence type="ECO:0000256" key="2">
    <source>
        <dbReference type="ARBA" id="ARBA00022448"/>
    </source>
</evidence>
<gene>
    <name evidence="6" type="ORF">H696_04257</name>
</gene>
<dbReference type="GO" id="GO:0012505">
    <property type="term" value="C:endomembrane system"/>
    <property type="evidence" value="ECO:0007669"/>
    <property type="project" value="UniProtKB-SubCell"/>
</dbReference>
<dbReference type="RefSeq" id="XP_009496410.1">
    <property type="nucleotide sequence ID" value="XM_009498135.1"/>
</dbReference>
<dbReference type="AlphaFoldDB" id="A0A058Z3H0"/>
<dbReference type="SUPFAM" id="SSF64356">
    <property type="entry name" value="SNARE-like"/>
    <property type="match status" value="1"/>
</dbReference>
<keyword evidence="3" id="KW-0653">Protein transport</keyword>
<dbReference type="Proteomes" id="UP000030693">
    <property type="component" value="Unassembled WGS sequence"/>
</dbReference>
<proteinExistence type="predicted"/>
<keyword evidence="7" id="KW-1185">Reference proteome</keyword>
<reference evidence="6" key="1">
    <citation type="submission" date="2013-04" db="EMBL/GenBank/DDBJ databases">
        <title>The Genome Sequence of Fonticula alba ATCC 38817.</title>
        <authorList>
            <consortium name="The Broad Institute Genomics Platform"/>
            <person name="Russ C."/>
            <person name="Cuomo C."/>
            <person name="Burger G."/>
            <person name="Gray M.W."/>
            <person name="Holland P.W.H."/>
            <person name="King N."/>
            <person name="Lang F.B.F."/>
            <person name="Roger A.J."/>
            <person name="Ruiz-Trillo I."/>
            <person name="Brown M."/>
            <person name="Walker B."/>
            <person name="Young S."/>
            <person name="Zeng Q."/>
            <person name="Gargeya S."/>
            <person name="Fitzgerald M."/>
            <person name="Haas B."/>
            <person name="Abouelleil A."/>
            <person name="Allen A.W."/>
            <person name="Alvarado L."/>
            <person name="Arachchi H.M."/>
            <person name="Berlin A.M."/>
            <person name="Chapman S.B."/>
            <person name="Gainer-Dewar J."/>
            <person name="Goldberg J."/>
            <person name="Griggs A."/>
            <person name="Gujja S."/>
            <person name="Hansen M."/>
            <person name="Howarth C."/>
            <person name="Imamovic A."/>
            <person name="Ireland A."/>
            <person name="Larimer J."/>
            <person name="McCowan C."/>
            <person name="Murphy C."/>
            <person name="Pearson M."/>
            <person name="Poon T.W."/>
            <person name="Priest M."/>
            <person name="Roberts A."/>
            <person name="Saif S."/>
            <person name="Shea T."/>
            <person name="Sisk P."/>
            <person name="Sykes S."/>
            <person name="Wortman J."/>
            <person name="Nusbaum C."/>
            <person name="Birren B."/>
        </authorList>
    </citation>
    <scope>NUCLEOTIDE SEQUENCE [LARGE SCALE GENOMIC DNA]</scope>
    <source>
        <strain evidence="6">ATCC 38817</strain>
    </source>
</reference>
<dbReference type="PANTHER" id="PTHR10529">
    <property type="entry name" value="AP COMPLEX SUBUNIT MU"/>
    <property type="match status" value="1"/>
</dbReference>
<organism evidence="6">
    <name type="scientific">Fonticula alba</name>
    <name type="common">Slime mold</name>
    <dbReference type="NCBI Taxonomy" id="691883"/>
    <lineage>
        <taxon>Eukaryota</taxon>
        <taxon>Rotosphaerida</taxon>
        <taxon>Fonticulaceae</taxon>
        <taxon>Fonticula</taxon>
    </lineage>
</organism>
<dbReference type="Gene3D" id="3.30.450.60">
    <property type="match status" value="1"/>
</dbReference>
<evidence type="ECO:0000256" key="1">
    <source>
        <dbReference type="ARBA" id="ARBA00004308"/>
    </source>
</evidence>
<dbReference type="InterPro" id="IPR011012">
    <property type="entry name" value="Longin-like_dom_sf"/>
</dbReference>
<dbReference type="GeneID" id="20528982"/>
<dbReference type="OrthoDB" id="1696582at2759"/>
<dbReference type="STRING" id="691883.A0A058Z3H0"/>
<name>A0A058Z3H0_FONAL</name>
<dbReference type="EMBL" id="KB932207">
    <property type="protein sequence ID" value="KCV68839.1"/>
    <property type="molecule type" value="Genomic_DNA"/>
</dbReference>
<sequence length="175" mass="18377">MSSRASEDPASGGASVSLATSPSVPPALTLDGTHFVYHRISGLYLVITSRFNISPAWAIEILRRIGLLIQDYCGILSEHSIKANFVLVYELLDEIIDFGYPQSTAPEQVRVSIYASAIDPTKLARRSAGASLASESDTSQLISRVIRGTRPTTGRDMGFAAAAAAAAAAAVGPPA</sequence>
<feature type="region of interest" description="Disordered" evidence="5">
    <location>
        <begin position="1"/>
        <end position="20"/>
    </location>
</feature>
<evidence type="ECO:0008006" key="8">
    <source>
        <dbReference type="Google" id="ProtNLM"/>
    </source>
</evidence>
<accession>A0A058Z3H0</accession>
<evidence type="ECO:0000256" key="5">
    <source>
        <dbReference type="SAM" id="MobiDB-lite"/>
    </source>
</evidence>
<protein>
    <recommendedName>
        <fullName evidence="8">AP complex mu/sigma subunit domain-containing protein</fullName>
    </recommendedName>
</protein>
<comment type="subcellular location">
    <subcellularLocation>
        <location evidence="1">Endomembrane system</location>
    </subcellularLocation>
</comment>
<evidence type="ECO:0000256" key="4">
    <source>
        <dbReference type="ARBA" id="ARBA00023136"/>
    </source>
</evidence>
<dbReference type="eggNOG" id="KOG0937">
    <property type="taxonomic scope" value="Eukaryota"/>
</dbReference>
<dbReference type="InterPro" id="IPR050431">
    <property type="entry name" value="Adaptor_comp_med_subunit"/>
</dbReference>
<evidence type="ECO:0000313" key="6">
    <source>
        <dbReference type="EMBL" id="KCV68839.1"/>
    </source>
</evidence>